<dbReference type="PROSITE" id="PS01230">
    <property type="entry name" value="TRMA_1"/>
    <property type="match status" value="1"/>
</dbReference>
<dbReference type="InterPro" id="IPR030390">
    <property type="entry name" value="MeTrfase_TrmA_AS"/>
</dbReference>
<dbReference type="PROSITE" id="PS51687">
    <property type="entry name" value="SAM_MT_RNA_M5U"/>
    <property type="match status" value="1"/>
</dbReference>
<dbReference type="CDD" id="cd02440">
    <property type="entry name" value="AdoMet_MTases"/>
    <property type="match status" value="1"/>
</dbReference>
<dbReference type="GO" id="GO:0070041">
    <property type="term" value="F:rRNA (uridine-C5-)-methyltransferase activity"/>
    <property type="evidence" value="ECO:0007669"/>
    <property type="project" value="TreeGrafter"/>
</dbReference>
<gene>
    <name evidence="4" type="ORF">LCGC14_1361780</name>
</gene>
<dbReference type="PROSITE" id="PS01231">
    <property type="entry name" value="TRMA_2"/>
    <property type="match status" value="1"/>
</dbReference>
<accession>A0A0F9KU06</accession>
<dbReference type="AlphaFoldDB" id="A0A0F9KU06"/>
<dbReference type="Pfam" id="PF05958">
    <property type="entry name" value="tRNA_U5-meth_tr"/>
    <property type="match status" value="1"/>
</dbReference>
<dbReference type="GO" id="GO:0070475">
    <property type="term" value="P:rRNA base methylation"/>
    <property type="evidence" value="ECO:0007669"/>
    <property type="project" value="TreeGrafter"/>
</dbReference>
<dbReference type="SUPFAM" id="SSF53335">
    <property type="entry name" value="S-adenosyl-L-methionine-dependent methyltransferases"/>
    <property type="match status" value="1"/>
</dbReference>
<dbReference type="InterPro" id="IPR030391">
    <property type="entry name" value="MeTrfase_TrmA_CS"/>
</dbReference>
<evidence type="ECO:0000256" key="2">
    <source>
        <dbReference type="ARBA" id="ARBA00022679"/>
    </source>
</evidence>
<keyword evidence="1" id="KW-0489">Methyltransferase</keyword>
<dbReference type="NCBIfam" id="TIGR00479">
    <property type="entry name" value="rumA"/>
    <property type="match status" value="1"/>
</dbReference>
<protein>
    <recommendedName>
        <fullName evidence="5">TRAM domain-containing protein</fullName>
    </recommendedName>
</protein>
<evidence type="ECO:0008006" key="5">
    <source>
        <dbReference type="Google" id="ProtNLM"/>
    </source>
</evidence>
<keyword evidence="3" id="KW-0949">S-adenosyl-L-methionine</keyword>
<dbReference type="Gene3D" id="2.40.50.1070">
    <property type="match status" value="1"/>
</dbReference>
<dbReference type="PANTHER" id="PTHR11061">
    <property type="entry name" value="RNA M5U METHYLTRANSFERASE"/>
    <property type="match status" value="1"/>
</dbReference>
<dbReference type="PANTHER" id="PTHR11061:SF30">
    <property type="entry name" value="TRNA (URACIL(54)-C(5))-METHYLTRANSFERASE"/>
    <property type="match status" value="1"/>
</dbReference>
<organism evidence="4">
    <name type="scientific">marine sediment metagenome</name>
    <dbReference type="NCBI Taxonomy" id="412755"/>
    <lineage>
        <taxon>unclassified sequences</taxon>
        <taxon>metagenomes</taxon>
        <taxon>ecological metagenomes</taxon>
    </lineage>
</organism>
<feature type="non-terminal residue" evidence="4">
    <location>
        <position position="1"/>
    </location>
</feature>
<proteinExistence type="predicted"/>
<dbReference type="InterPro" id="IPR012340">
    <property type="entry name" value="NA-bd_OB-fold"/>
</dbReference>
<dbReference type="InterPro" id="IPR010280">
    <property type="entry name" value="U5_MeTrfase_fam"/>
</dbReference>
<evidence type="ECO:0000256" key="1">
    <source>
        <dbReference type="ARBA" id="ARBA00022603"/>
    </source>
</evidence>
<comment type="caution">
    <text evidence="4">The sequence shown here is derived from an EMBL/GenBank/DDBJ whole genome shotgun (WGS) entry which is preliminary data.</text>
</comment>
<dbReference type="InterPro" id="IPR029063">
    <property type="entry name" value="SAM-dependent_MTases_sf"/>
</dbReference>
<reference evidence="4" key="1">
    <citation type="journal article" date="2015" name="Nature">
        <title>Complex archaea that bridge the gap between prokaryotes and eukaryotes.</title>
        <authorList>
            <person name="Spang A."/>
            <person name="Saw J.H."/>
            <person name="Jorgensen S.L."/>
            <person name="Zaremba-Niedzwiedzka K."/>
            <person name="Martijn J."/>
            <person name="Lind A.E."/>
            <person name="van Eijk R."/>
            <person name="Schleper C."/>
            <person name="Guy L."/>
            <person name="Ettema T.J."/>
        </authorList>
    </citation>
    <scope>NUCLEOTIDE SEQUENCE</scope>
</reference>
<evidence type="ECO:0000256" key="3">
    <source>
        <dbReference type="ARBA" id="ARBA00022691"/>
    </source>
</evidence>
<dbReference type="EMBL" id="LAZR01008518">
    <property type="protein sequence ID" value="KKM78261.1"/>
    <property type="molecule type" value="Genomic_DNA"/>
</dbReference>
<name>A0A0F9KU06_9ZZZZ</name>
<evidence type="ECO:0000313" key="4">
    <source>
        <dbReference type="EMBL" id="KKM78261.1"/>
    </source>
</evidence>
<dbReference type="Gene3D" id="2.40.50.140">
    <property type="entry name" value="Nucleic acid-binding proteins"/>
    <property type="match status" value="1"/>
</dbReference>
<keyword evidence="2" id="KW-0808">Transferase</keyword>
<sequence length="430" mass="49975">ILAELNKKKNKGIIKGRILEILKPSTYREDPKCKHFDICGGCIWQNIKYLYQLEQKQNFLIDTFQDFIKKTNVEMHPIIKSKNIFEYRNKMEFSFSQNRKKTKFLGLIMKGGRFVIDIQRCFLANIWFSKVLVEVKNWWEKYDFDAFNYYNGEGFLKNLTIKEGKNTQDKMVILTVSDSYTLNDEEKKDFIDHVLKSIIPDKKISIFFNTQISKKGVKTTFNLQKLYGNDFIKEDLNINALGKKIKLSFQIGPNSFFQPNTHMAEILYTTAINYLEKQDIKDKTALDPYSGTGTIAMILSKFVKKVLAIELSENACSMAKDNMKLNNIKNFEMINGDVSKILPTLLSNKNFEKPHIVVVDPPRSGLSDEAIENILKIYPEIIIYISCNINTQLDNIKVLTEKNYQLKVLHPIDQFPHTFHIENIAILKKT</sequence>
<dbReference type="Gene3D" id="3.40.50.150">
    <property type="entry name" value="Vaccinia Virus protein VP39"/>
    <property type="match status" value="1"/>
</dbReference>